<protein>
    <submittedName>
        <fullName evidence="4">Cobalt-precorrin 5A hydrolase</fullName>
        <ecNumber evidence="4">3.7.1.12</ecNumber>
    </submittedName>
</protein>
<dbReference type="GO" id="GO:0043779">
    <property type="term" value="F:cobalt-precorrin-5A acetaldehyde-lyase activity"/>
    <property type="evidence" value="ECO:0007669"/>
    <property type="project" value="UniProtKB-EC"/>
</dbReference>
<accession>A0A942UV41</accession>
<dbReference type="GO" id="GO:0009236">
    <property type="term" value="P:cobalamin biosynthetic process"/>
    <property type="evidence" value="ECO:0007669"/>
    <property type="project" value="InterPro"/>
</dbReference>
<feature type="domain" description="Cobalamin biosynthesis central region" evidence="3">
    <location>
        <begin position="135"/>
        <end position="216"/>
    </location>
</feature>
<sequence>MKLAIITLTKGGIIQAKRIKSYKNNADIYTLDKYCIEELYAIEGKLSEYMPVLFEKYDTLLFIMATGVVVRSISKHIKHKTLDPAILVMDEKGRFIISLLSGHIGGANEAAQSLANLIGAQPVITTASDVKGVIPIDMLAIRLKCYIDNMEDAKDITSLLVNEEPVGIETDISIDPEILKGFILKNQKEFNSIKGIVNITNKKEVKSSYKSVQLVPQNIVIGIGCRRGISRNKILEAINLSMNDLNLHIKSIKALATIDVKRDEIGILDAAKCLHIPLTIIDRDRIKRIESKFNSSDFVRKTIGVGSVCEPCGYIVSKKGKCLMRKKAYEGITISIWKEEMN</sequence>
<dbReference type="InterPro" id="IPR021744">
    <property type="entry name" value="CbiG_N"/>
</dbReference>
<gene>
    <name evidence="4" type="primary">cbiG</name>
    <name evidence="4" type="ORF">GOQ27_08875</name>
</gene>
<dbReference type="PANTHER" id="PTHR37477">
    <property type="entry name" value="COBALT-PRECORRIN-5A HYDROLASE"/>
    <property type="match status" value="1"/>
</dbReference>
<dbReference type="Proteomes" id="UP000724672">
    <property type="component" value="Unassembled WGS sequence"/>
</dbReference>
<dbReference type="RefSeq" id="WP_203366497.1">
    <property type="nucleotide sequence ID" value="NZ_WSFT01000036.1"/>
</dbReference>
<name>A0A942UV41_9FIRM</name>
<proteinExistence type="predicted"/>
<dbReference type="EC" id="3.7.1.12" evidence="4"/>
<dbReference type="InterPro" id="IPR038029">
    <property type="entry name" value="GbiG_N_sf"/>
</dbReference>
<dbReference type="Gene3D" id="3.30.420.180">
    <property type="entry name" value="CobE/GbiG C-terminal domain"/>
    <property type="match status" value="1"/>
</dbReference>
<evidence type="ECO:0000259" key="2">
    <source>
        <dbReference type="Pfam" id="PF11760"/>
    </source>
</evidence>
<dbReference type="InterPro" id="IPR021745">
    <property type="entry name" value="CbiG_mid"/>
</dbReference>
<dbReference type="InterPro" id="IPR052553">
    <property type="entry name" value="CbiG_hydrolase"/>
</dbReference>
<dbReference type="Pfam" id="PF11760">
    <property type="entry name" value="CbiG_N"/>
    <property type="match status" value="1"/>
</dbReference>
<dbReference type="PANTHER" id="PTHR37477:SF1">
    <property type="entry name" value="COBALT-PRECORRIN-5A HYDROLASE"/>
    <property type="match status" value="1"/>
</dbReference>
<dbReference type="Pfam" id="PF01890">
    <property type="entry name" value="CbiG_C"/>
    <property type="match status" value="1"/>
</dbReference>
<evidence type="ECO:0000259" key="3">
    <source>
        <dbReference type="Pfam" id="PF11761"/>
    </source>
</evidence>
<comment type="caution">
    <text evidence="4">The sequence shown here is derived from an EMBL/GenBank/DDBJ whole genome shotgun (WGS) entry which is preliminary data.</text>
</comment>
<evidence type="ECO:0000313" key="4">
    <source>
        <dbReference type="EMBL" id="MBS4538575.1"/>
    </source>
</evidence>
<feature type="domain" description="Cobalamin synthesis G N-terminal" evidence="2">
    <location>
        <begin position="52"/>
        <end position="129"/>
    </location>
</feature>
<dbReference type="InterPro" id="IPR002750">
    <property type="entry name" value="CobE/GbiG_C"/>
</dbReference>
<organism evidence="4 5">
    <name type="scientific">Anaeromonas frigoriresistens</name>
    <dbReference type="NCBI Taxonomy" id="2683708"/>
    <lineage>
        <taxon>Bacteria</taxon>
        <taxon>Bacillati</taxon>
        <taxon>Bacillota</taxon>
        <taxon>Tissierellia</taxon>
        <taxon>Tissierellales</taxon>
        <taxon>Thermohalobacteraceae</taxon>
        <taxon>Anaeromonas</taxon>
    </lineage>
</organism>
<dbReference type="AlphaFoldDB" id="A0A942UV41"/>
<reference evidence="4" key="1">
    <citation type="submission" date="2019-12" db="EMBL/GenBank/DDBJ databases">
        <title>Clostridiaceae gen. nov. sp. nov., isolated from sediment in Xinjiang, China.</title>
        <authorList>
            <person name="Zhang R."/>
        </authorList>
    </citation>
    <scope>NUCLEOTIDE SEQUENCE</scope>
    <source>
        <strain evidence="4">D2Q-11</strain>
    </source>
</reference>
<keyword evidence="4" id="KW-0378">Hydrolase</keyword>
<evidence type="ECO:0000313" key="5">
    <source>
        <dbReference type="Proteomes" id="UP000724672"/>
    </source>
</evidence>
<dbReference type="SUPFAM" id="SSF159664">
    <property type="entry name" value="CobE/GbiG C-terminal domain-like"/>
    <property type="match status" value="1"/>
</dbReference>
<dbReference type="EMBL" id="WSFT01000036">
    <property type="protein sequence ID" value="MBS4538575.1"/>
    <property type="molecule type" value="Genomic_DNA"/>
</dbReference>
<dbReference type="Gene3D" id="3.40.50.11220">
    <property type="match status" value="1"/>
</dbReference>
<keyword evidence="5" id="KW-1185">Reference proteome</keyword>
<feature type="domain" description="CobE/GbiG C-terminal" evidence="1">
    <location>
        <begin position="219"/>
        <end position="336"/>
    </location>
</feature>
<dbReference type="InterPro" id="IPR036518">
    <property type="entry name" value="CobE/GbiG_C_sf"/>
</dbReference>
<evidence type="ECO:0000259" key="1">
    <source>
        <dbReference type="Pfam" id="PF01890"/>
    </source>
</evidence>
<dbReference type="NCBIfam" id="NF004466">
    <property type="entry name" value="PRK05788.1-4"/>
    <property type="match status" value="1"/>
</dbReference>
<dbReference type="SUPFAM" id="SSF159672">
    <property type="entry name" value="CbiG N-terminal domain-like"/>
    <property type="match status" value="1"/>
</dbReference>
<dbReference type="Pfam" id="PF11761">
    <property type="entry name" value="CbiG_mid"/>
    <property type="match status" value="1"/>
</dbReference>